<protein>
    <submittedName>
        <fullName evidence="1">Uncharacterized protein</fullName>
    </submittedName>
</protein>
<organism evidence="1 2">
    <name type="scientific">Neonectria ditissima</name>
    <dbReference type="NCBI Taxonomy" id="78410"/>
    <lineage>
        <taxon>Eukaryota</taxon>
        <taxon>Fungi</taxon>
        <taxon>Dikarya</taxon>
        <taxon>Ascomycota</taxon>
        <taxon>Pezizomycotina</taxon>
        <taxon>Sordariomycetes</taxon>
        <taxon>Hypocreomycetidae</taxon>
        <taxon>Hypocreales</taxon>
        <taxon>Nectriaceae</taxon>
        <taxon>Neonectria</taxon>
    </lineage>
</organism>
<gene>
    <name evidence="1" type="ORF">AK830_g5755</name>
</gene>
<name>A0A0P7BDS8_9HYPO</name>
<evidence type="ECO:0000313" key="1">
    <source>
        <dbReference type="EMBL" id="KPM40785.1"/>
    </source>
</evidence>
<proteinExistence type="predicted"/>
<accession>A0A0P7BDS8</accession>
<dbReference type="Proteomes" id="UP000050424">
    <property type="component" value="Unassembled WGS sequence"/>
</dbReference>
<sequence length="174" mass="18965">MHVLNGAGLAQADPGWPGKPHPTHTLPWLTIPPLPRLLHRLCQAARLYMLSYTPYTPYTHLAAYLLVVWSAVRVYRLFSREDSSCLETRLSTHYYRLATLPQPPGPQSSAFVGDNIGRRASHCHPPLPPDSTAAATYLIGTGLTAAAGAYLGTWRDNQASIRPASRPTASLQAA</sequence>
<evidence type="ECO:0000313" key="2">
    <source>
        <dbReference type="Proteomes" id="UP000050424"/>
    </source>
</evidence>
<dbReference type="AlphaFoldDB" id="A0A0P7BDS8"/>
<reference evidence="1 2" key="1">
    <citation type="submission" date="2015-09" db="EMBL/GenBank/DDBJ databases">
        <title>Draft genome of a European isolate of the apple canker pathogen Neonectria ditissima.</title>
        <authorList>
            <person name="Gomez-Cortecero A."/>
            <person name="Harrison R.J."/>
            <person name="Armitage A.D."/>
        </authorList>
    </citation>
    <scope>NUCLEOTIDE SEQUENCE [LARGE SCALE GENOMIC DNA]</scope>
    <source>
        <strain evidence="1 2">R09/05</strain>
    </source>
</reference>
<comment type="caution">
    <text evidence="1">The sequence shown here is derived from an EMBL/GenBank/DDBJ whole genome shotgun (WGS) entry which is preliminary data.</text>
</comment>
<dbReference type="EMBL" id="LKCW01000076">
    <property type="protein sequence ID" value="KPM40785.1"/>
    <property type="molecule type" value="Genomic_DNA"/>
</dbReference>
<keyword evidence="2" id="KW-1185">Reference proteome</keyword>